<protein>
    <submittedName>
        <fullName evidence="1">Uncharacterized protein</fullName>
    </submittedName>
</protein>
<dbReference type="EMBL" id="ML736753">
    <property type="protein sequence ID" value="KAE8406608.1"/>
    <property type="molecule type" value="Genomic_DNA"/>
</dbReference>
<dbReference type="GeneID" id="43671377"/>
<gene>
    <name evidence="1" type="ORF">BDV37DRAFT_280877</name>
</gene>
<name>A0A5N7DMA2_9EURO</name>
<sequence length="112" mass="12863">MSTTVHSLRRIVPLQNTDEMRMTRQNLLKRMSDTELTALAAVLQGGIRSDRASCYKYIIRALNNTVGDSLRDTVNRVQELQGSRFKQLLDALISIGEYEKKFNDRLLGEYLQ</sequence>
<dbReference type="RefSeq" id="XP_031943927.1">
    <property type="nucleotide sequence ID" value="XM_032086686.1"/>
</dbReference>
<proteinExistence type="predicted"/>
<organism evidence="1 2">
    <name type="scientific">Aspergillus pseudonomiae</name>
    <dbReference type="NCBI Taxonomy" id="1506151"/>
    <lineage>
        <taxon>Eukaryota</taxon>
        <taxon>Fungi</taxon>
        <taxon>Dikarya</taxon>
        <taxon>Ascomycota</taxon>
        <taxon>Pezizomycotina</taxon>
        <taxon>Eurotiomycetes</taxon>
        <taxon>Eurotiomycetidae</taxon>
        <taxon>Eurotiales</taxon>
        <taxon>Aspergillaceae</taxon>
        <taxon>Aspergillus</taxon>
        <taxon>Aspergillus subgen. Circumdati</taxon>
    </lineage>
</organism>
<reference evidence="1 2" key="1">
    <citation type="submission" date="2019-04" db="EMBL/GenBank/DDBJ databases">
        <authorList>
            <consortium name="DOE Joint Genome Institute"/>
            <person name="Mondo S."/>
            <person name="Kjaerbolling I."/>
            <person name="Vesth T."/>
            <person name="Frisvad J.C."/>
            <person name="Nybo J.L."/>
            <person name="Theobald S."/>
            <person name="Kildgaard S."/>
            <person name="Isbrandt T."/>
            <person name="Kuo A."/>
            <person name="Sato A."/>
            <person name="Lyhne E.K."/>
            <person name="Kogle M.E."/>
            <person name="Wiebenga A."/>
            <person name="Kun R.S."/>
            <person name="Lubbers R.J."/>
            <person name="Makela M.R."/>
            <person name="Barry K."/>
            <person name="Chovatia M."/>
            <person name="Clum A."/>
            <person name="Daum C."/>
            <person name="Haridas S."/>
            <person name="He G."/>
            <person name="LaButti K."/>
            <person name="Lipzen A."/>
            <person name="Riley R."/>
            <person name="Salamov A."/>
            <person name="Simmons B.A."/>
            <person name="Magnuson J.K."/>
            <person name="Henrissat B."/>
            <person name="Mortensen U.H."/>
            <person name="Larsen T.O."/>
            <person name="Devries R.P."/>
            <person name="Grigoriev I.V."/>
            <person name="Machida M."/>
            <person name="Baker S.E."/>
            <person name="Andersen M.R."/>
            <person name="Cantor M.N."/>
            <person name="Hua S.X."/>
        </authorList>
    </citation>
    <scope>NUCLEOTIDE SEQUENCE [LARGE SCALE GENOMIC DNA]</scope>
    <source>
        <strain evidence="1 2">CBS 119388</strain>
    </source>
</reference>
<accession>A0A5N7DMA2</accession>
<dbReference type="Proteomes" id="UP000325579">
    <property type="component" value="Unassembled WGS sequence"/>
</dbReference>
<keyword evidence="2" id="KW-1185">Reference proteome</keyword>
<evidence type="ECO:0000313" key="2">
    <source>
        <dbReference type="Proteomes" id="UP000325579"/>
    </source>
</evidence>
<dbReference type="OrthoDB" id="4408830at2759"/>
<evidence type="ECO:0000313" key="1">
    <source>
        <dbReference type="EMBL" id="KAE8406608.1"/>
    </source>
</evidence>
<dbReference type="AlphaFoldDB" id="A0A5N7DMA2"/>